<comment type="subcellular location">
    <subcellularLocation>
        <location evidence="1">Membrane</location>
        <topology evidence="1">Multi-pass membrane protein</topology>
    </subcellularLocation>
</comment>
<dbReference type="AlphaFoldDB" id="K1WT92"/>
<feature type="transmembrane region" description="Helical" evidence="5">
    <location>
        <begin position="200"/>
        <end position="223"/>
    </location>
</feature>
<feature type="transmembrane region" description="Helical" evidence="5">
    <location>
        <begin position="126"/>
        <end position="144"/>
    </location>
</feature>
<dbReference type="InParanoid" id="K1WT92"/>
<dbReference type="PRINTS" id="PR01036">
    <property type="entry name" value="TCRTETB"/>
</dbReference>
<feature type="chain" id="PRO_5003852708" evidence="6">
    <location>
        <begin position="18"/>
        <end position="330"/>
    </location>
</feature>
<dbReference type="Proteomes" id="UP000006753">
    <property type="component" value="Unassembled WGS sequence"/>
</dbReference>
<dbReference type="KEGG" id="mbe:MBM_10040"/>
<feature type="transmembrane region" description="Helical" evidence="5">
    <location>
        <begin position="56"/>
        <end position="75"/>
    </location>
</feature>
<dbReference type="PROSITE" id="PS50850">
    <property type="entry name" value="MFS"/>
    <property type="match status" value="1"/>
</dbReference>
<keyword evidence="2 5" id="KW-0812">Transmembrane</keyword>
<organism evidence="8 9">
    <name type="scientific">Marssonina brunnea f. sp. multigermtubi (strain MB_m1)</name>
    <name type="common">Marssonina leaf spot fungus</name>
    <dbReference type="NCBI Taxonomy" id="1072389"/>
    <lineage>
        <taxon>Eukaryota</taxon>
        <taxon>Fungi</taxon>
        <taxon>Dikarya</taxon>
        <taxon>Ascomycota</taxon>
        <taxon>Pezizomycotina</taxon>
        <taxon>Leotiomycetes</taxon>
        <taxon>Helotiales</taxon>
        <taxon>Drepanopezizaceae</taxon>
        <taxon>Drepanopeziza</taxon>
    </lineage>
</organism>
<feature type="domain" description="Major facilitator superfamily (MFS) profile" evidence="7">
    <location>
        <begin position="1"/>
        <end position="330"/>
    </location>
</feature>
<feature type="transmembrane region" description="Helical" evidence="5">
    <location>
        <begin position="87"/>
        <end position="106"/>
    </location>
</feature>
<keyword evidence="3 5" id="KW-1133">Transmembrane helix</keyword>
<dbReference type="eggNOG" id="KOG0254">
    <property type="taxonomic scope" value="Eukaryota"/>
</dbReference>
<evidence type="ECO:0000256" key="5">
    <source>
        <dbReference type="SAM" id="Phobius"/>
    </source>
</evidence>
<dbReference type="SUPFAM" id="SSF103473">
    <property type="entry name" value="MFS general substrate transporter"/>
    <property type="match status" value="2"/>
</dbReference>
<feature type="transmembrane region" description="Helical" evidence="5">
    <location>
        <begin position="235"/>
        <end position="258"/>
    </location>
</feature>
<dbReference type="OrthoDB" id="440553at2759"/>
<evidence type="ECO:0000256" key="2">
    <source>
        <dbReference type="ARBA" id="ARBA00022692"/>
    </source>
</evidence>
<dbReference type="Pfam" id="PF07690">
    <property type="entry name" value="MFS_1"/>
    <property type="match status" value="1"/>
</dbReference>
<evidence type="ECO:0000256" key="4">
    <source>
        <dbReference type="ARBA" id="ARBA00023136"/>
    </source>
</evidence>
<accession>K1WT92</accession>
<dbReference type="GO" id="GO:0022857">
    <property type="term" value="F:transmembrane transporter activity"/>
    <property type="evidence" value="ECO:0007669"/>
    <property type="project" value="InterPro"/>
</dbReference>
<evidence type="ECO:0000256" key="1">
    <source>
        <dbReference type="ARBA" id="ARBA00004141"/>
    </source>
</evidence>
<dbReference type="EMBL" id="JH921498">
    <property type="protein sequence ID" value="EKD11808.1"/>
    <property type="molecule type" value="Genomic_DNA"/>
</dbReference>
<dbReference type="PANTHER" id="PTHR23501:SF43">
    <property type="entry name" value="MULTIDRUG TRANSPORTER, PUTATIVE (AFU_ORTHOLOGUE AFUA_6G03040)-RELATED"/>
    <property type="match status" value="1"/>
</dbReference>
<dbReference type="GO" id="GO:0005886">
    <property type="term" value="C:plasma membrane"/>
    <property type="evidence" value="ECO:0007669"/>
    <property type="project" value="TreeGrafter"/>
</dbReference>
<proteinExistence type="predicted"/>
<dbReference type="InterPro" id="IPR020846">
    <property type="entry name" value="MFS_dom"/>
</dbReference>
<protein>
    <submittedName>
        <fullName evidence="8">Major facilitator superfamily transporter</fullName>
    </submittedName>
</protein>
<keyword evidence="4 5" id="KW-0472">Membrane</keyword>
<evidence type="ECO:0000256" key="6">
    <source>
        <dbReference type="SAM" id="SignalP"/>
    </source>
</evidence>
<evidence type="ECO:0000259" key="7">
    <source>
        <dbReference type="PROSITE" id="PS50850"/>
    </source>
</evidence>
<dbReference type="HOGENOM" id="CLU_000960_22_2_1"/>
<evidence type="ECO:0000313" key="9">
    <source>
        <dbReference type="Proteomes" id="UP000006753"/>
    </source>
</evidence>
<name>K1WT92_MARBU</name>
<evidence type="ECO:0000313" key="8">
    <source>
        <dbReference type="EMBL" id="EKD11808.1"/>
    </source>
</evidence>
<gene>
    <name evidence="8" type="ORF">MBM_10040</name>
</gene>
<dbReference type="InterPro" id="IPR036259">
    <property type="entry name" value="MFS_trans_sf"/>
</dbReference>
<dbReference type="OMA" id="WKTAIFI"/>
<dbReference type="PANTHER" id="PTHR23501">
    <property type="entry name" value="MAJOR FACILITATOR SUPERFAMILY"/>
    <property type="match status" value="1"/>
</dbReference>
<feature type="signal peptide" evidence="6">
    <location>
        <begin position="1"/>
        <end position="17"/>
    </location>
</feature>
<feature type="transmembrane region" description="Helical" evidence="5">
    <location>
        <begin position="27"/>
        <end position="44"/>
    </location>
</feature>
<dbReference type="InterPro" id="IPR011701">
    <property type="entry name" value="MFS"/>
</dbReference>
<keyword evidence="6" id="KW-0732">Signal</keyword>
<keyword evidence="9" id="KW-1185">Reference proteome</keyword>
<feature type="transmembrane region" description="Helical" evidence="5">
    <location>
        <begin position="265"/>
        <end position="286"/>
    </location>
</feature>
<sequence>MAAFIIFFAFSIGCGFAQTLTQLIAFRVLQGIGGSGLYSLTFVIMSEISPVRMQPLTGALAGAVVAMAGVLGPVLGGLITDFTTWRWVFWINAPIGIVPLIMFVIAYPPPSMLSPVRLRPWKDLDFFGAALVIAASVLVVFAFQQAGLHPHSWSSALFLAPLLVGLFLWLVLLGWEVLVSRKWEARIATMFPLRLLKRRVFMGHFFATLLAGFPYFVVIYSLPLHLQVVNGKSPLVSGIALLPMLASIAITSSVAGLLNSKRDYIWPTLLGGALLMVIGCACLATLDPVPDVQAKMYGFQVFVGLGFGLLVSTVSLGASLECELRDRSTC</sequence>
<dbReference type="Gene3D" id="1.20.1720.10">
    <property type="entry name" value="Multidrug resistance protein D"/>
    <property type="match status" value="1"/>
</dbReference>
<reference evidence="8 9" key="1">
    <citation type="journal article" date="2012" name="BMC Genomics">
        <title>Sequencing the genome of Marssonina brunnea reveals fungus-poplar co-evolution.</title>
        <authorList>
            <person name="Zhu S."/>
            <person name="Cao Y.-Z."/>
            <person name="Jiang C."/>
            <person name="Tan B.-Y."/>
            <person name="Wang Z."/>
            <person name="Feng S."/>
            <person name="Zhang L."/>
            <person name="Su X.-H."/>
            <person name="Brejova B."/>
            <person name="Vinar T."/>
            <person name="Xu M."/>
            <person name="Wang M.-X."/>
            <person name="Zhang S.-G."/>
            <person name="Huang M.-R."/>
            <person name="Wu R."/>
            <person name="Zhou Y."/>
        </authorList>
    </citation>
    <scope>NUCLEOTIDE SEQUENCE [LARGE SCALE GENOMIC DNA]</scope>
    <source>
        <strain evidence="8 9">MB_m1</strain>
    </source>
</reference>
<feature type="transmembrane region" description="Helical" evidence="5">
    <location>
        <begin position="298"/>
        <end position="318"/>
    </location>
</feature>
<feature type="transmembrane region" description="Helical" evidence="5">
    <location>
        <begin position="156"/>
        <end position="179"/>
    </location>
</feature>
<dbReference type="Gene3D" id="1.20.1250.20">
    <property type="entry name" value="MFS general substrate transporter like domains"/>
    <property type="match status" value="1"/>
</dbReference>
<evidence type="ECO:0000256" key="3">
    <source>
        <dbReference type="ARBA" id="ARBA00022989"/>
    </source>
</evidence>